<comment type="caution">
    <text evidence="1">The sequence shown here is derived from an EMBL/GenBank/DDBJ whole genome shotgun (WGS) entry which is preliminary data.</text>
</comment>
<reference evidence="1" key="2">
    <citation type="submission" date="2020-09" db="EMBL/GenBank/DDBJ databases">
        <authorList>
            <person name="Sun Q."/>
            <person name="Kim S."/>
        </authorList>
    </citation>
    <scope>NUCLEOTIDE SEQUENCE</scope>
    <source>
        <strain evidence="1">KCTC 22164</strain>
    </source>
</reference>
<gene>
    <name evidence="1" type="ORF">GCM10007391_25620</name>
</gene>
<evidence type="ECO:0000313" key="1">
    <source>
        <dbReference type="EMBL" id="GGW90114.1"/>
    </source>
</evidence>
<dbReference type="EMBL" id="BMXP01000006">
    <property type="protein sequence ID" value="GGW90114.1"/>
    <property type="molecule type" value="Genomic_DNA"/>
</dbReference>
<sequence length="180" mass="20630">MCEDDPDAKFIFLWIAFNAIYAQDLDTLKLREAESFSKFIEKLLALDNENELSDIVWQEFSGSIRVLLNNPFVFQPFWEYQNGSIDEDEFKTRFASAKSSAARALGNAKTNVVLRLVLQRLYTLRNQLIHGGATWNSSVNREQLRDANCLLHKLVPALIDIMMRNPDELWGDASYPVVAL</sequence>
<name>A0A918MZK7_9ALTE</name>
<evidence type="ECO:0008006" key="3">
    <source>
        <dbReference type="Google" id="ProtNLM"/>
    </source>
</evidence>
<evidence type="ECO:0000313" key="2">
    <source>
        <dbReference type="Proteomes" id="UP000631300"/>
    </source>
</evidence>
<organism evidence="1 2">
    <name type="scientific">Alteromonas halophila</name>
    <dbReference type="NCBI Taxonomy" id="516698"/>
    <lineage>
        <taxon>Bacteria</taxon>
        <taxon>Pseudomonadati</taxon>
        <taxon>Pseudomonadota</taxon>
        <taxon>Gammaproteobacteria</taxon>
        <taxon>Alteromonadales</taxon>
        <taxon>Alteromonadaceae</taxon>
        <taxon>Alteromonas/Salinimonas group</taxon>
        <taxon>Alteromonas</taxon>
    </lineage>
</organism>
<protein>
    <recommendedName>
        <fullName evidence="3">Apea-like HEPN domain-containing protein</fullName>
    </recommendedName>
</protein>
<reference evidence="1" key="1">
    <citation type="journal article" date="2014" name="Int. J. Syst. Evol. Microbiol.">
        <title>Complete genome sequence of Corynebacterium casei LMG S-19264T (=DSM 44701T), isolated from a smear-ripened cheese.</title>
        <authorList>
            <consortium name="US DOE Joint Genome Institute (JGI-PGF)"/>
            <person name="Walter F."/>
            <person name="Albersmeier A."/>
            <person name="Kalinowski J."/>
            <person name="Ruckert C."/>
        </authorList>
    </citation>
    <scope>NUCLEOTIDE SEQUENCE</scope>
    <source>
        <strain evidence="1">KCTC 22164</strain>
    </source>
</reference>
<proteinExistence type="predicted"/>
<dbReference type="AlphaFoldDB" id="A0A918MZK7"/>
<accession>A0A918MZK7</accession>
<dbReference type="Proteomes" id="UP000631300">
    <property type="component" value="Unassembled WGS sequence"/>
</dbReference>
<keyword evidence="2" id="KW-1185">Reference proteome</keyword>